<dbReference type="Proteomes" id="UP001056012">
    <property type="component" value="Chromosome 1"/>
</dbReference>
<feature type="signal peptide" evidence="1">
    <location>
        <begin position="1"/>
        <end position="23"/>
    </location>
</feature>
<dbReference type="InterPro" id="IPR001214">
    <property type="entry name" value="SET_dom"/>
</dbReference>
<dbReference type="InterPro" id="IPR053185">
    <property type="entry name" value="SET_domain_protein"/>
</dbReference>
<dbReference type="CDD" id="cd20071">
    <property type="entry name" value="SET_SMYD"/>
    <property type="match status" value="1"/>
</dbReference>
<gene>
    <name evidence="3" type="ORF">yc1106_01409</name>
</gene>
<keyword evidence="4" id="KW-1185">Reference proteome</keyword>
<keyword evidence="1" id="KW-0732">Signal</keyword>
<protein>
    <recommendedName>
        <fullName evidence="2">SET domain-containing protein</fullName>
    </recommendedName>
</protein>
<evidence type="ECO:0000259" key="2">
    <source>
        <dbReference type="PROSITE" id="PS50280"/>
    </source>
</evidence>
<dbReference type="PANTHER" id="PTHR47332:SF6">
    <property type="entry name" value="SET DOMAIN-CONTAINING PROTEIN"/>
    <property type="match status" value="1"/>
</dbReference>
<dbReference type="Gene3D" id="1.25.40.10">
    <property type="entry name" value="Tetratricopeptide repeat domain"/>
    <property type="match status" value="1"/>
</dbReference>
<dbReference type="InterPro" id="IPR046341">
    <property type="entry name" value="SET_dom_sf"/>
</dbReference>
<dbReference type="AlphaFoldDB" id="A0A9Q8Z2U2"/>
<dbReference type="VEuPathDB" id="FungiDB:yc1106_01409"/>
<name>A0A9Q8Z2U2_CURCL</name>
<feature type="domain" description="SET" evidence="2">
    <location>
        <begin position="134"/>
        <end position="281"/>
    </location>
</feature>
<evidence type="ECO:0000256" key="1">
    <source>
        <dbReference type="SAM" id="SignalP"/>
    </source>
</evidence>
<dbReference type="PANTHER" id="PTHR47332">
    <property type="entry name" value="SET DOMAIN-CONTAINING PROTEIN 5"/>
    <property type="match status" value="1"/>
</dbReference>
<sequence>MRISTLSARQILILASSPQLVRGLHCWSKSPLYTINLQTSLDSLHEYAQCSLLNPTSPDSTPNAEEDYGPWSHAPVCTPLLQSINDTLCVYTDATFAHNRGISLFTTPTLAKKFASLPAFRNPSALTAQGINQPTHAYHATSIPGKGIGMLASRPLKFGDRVTAYTPAFIAYLESELSTPDREAFWRVAIEQLPEALRSEFLSLATVYGDERIRVQDVVKANTFQVVLEGVNHLAVWPETSRLNHECAPNAQYAIDTDLLTHVVRVTRPIAEGEEITIVYYSPLELTETRQQHLQHGFHFTCTCRRCTSPSSDAILREMKDLQDQLNNWSPESAGSPEMAEYLLTLYRDEGLEGFMDVGYGFAALAYSAVGDADKAKTYAEKAKEALLMKEGKWAPNLKMYDTLINDLKGHWSWRRRL</sequence>
<dbReference type="OrthoDB" id="265717at2759"/>
<reference evidence="3" key="1">
    <citation type="submission" date="2021-12" db="EMBL/GenBank/DDBJ databases">
        <title>Curvularia clavata genome.</title>
        <authorList>
            <person name="Cao Y."/>
        </authorList>
    </citation>
    <scope>NUCLEOTIDE SEQUENCE</scope>
    <source>
        <strain evidence="3">Yc1106</strain>
    </source>
</reference>
<feature type="chain" id="PRO_5040222215" description="SET domain-containing protein" evidence="1">
    <location>
        <begin position="24"/>
        <end position="418"/>
    </location>
</feature>
<dbReference type="EMBL" id="CP089274">
    <property type="protein sequence ID" value="USP74135.1"/>
    <property type="molecule type" value="Genomic_DNA"/>
</dbReference>
<dbReference type="InterPro" id="IPR011990">
    <property type="entry name" value="TPR-like_helical_dom_sf"/>
</dbReference>
<evidence type="ECO:0000313" key="3">
    <source>
        <dbReference type="EMBL" id="USP74135.1"/>
    </source>
</evidence>
<dbReference type="Pfam" id="PF00856">
    <property type="entry name" value="SET"/>
    <property type="match status" value="1"/>
</dbReference>
<evidence type="ECO:0000313" key="4">
    <source>
        <dbReference type="Proteomes" id="UP001056012"/>
    </source>
</evidence>
<dbReference type="SUPFAM" id="SSF82199">
    <property type="entry name" value="SET domain"/>
    <property type="match status" value="1"/>
</dbReference>
<dbReference type="PROSITE" id="PS50280">
    <property type="entry name" value="SET"/>
    <property type="match status" value="1"/>
</dbReference>
<dbReference type="Gene3D" id="2.170.270.10">
    <property type="entry name" value="SET domain"/>
    <property type="match status" value="1"/>
</dbReference>
<proteinExistence type="predicted"/>
<accession>A0A9Q8Z2U2</accession>
<organism evidence="3 4">
    <name type="scientific">Curvularia clavata</name>
    <dbReference type="NCBI Taxonomy" id="95742"/>
    <lineage>
        <taxon>Eukaryota</taxon>
        <taxon>Fungi</taxon>
        <taxon>Dikarya</taxon>
        <taxon>Ascomycota</taxon>
        <taxon>Pezizomycotina</taxon>
        <taxon>Dothideomycetes</taxon>
        <taxon>Pleosporomycetidae</taxon>
        <taxon>Pleosporales</taxon>
        <taxon>Pleosporineae</taxon>
        <taxon>Pleosporaceae</taxon>
        <taxon>Curvularia</taxon>
    </lineage>
</organism>